<proteinExistence type="predicted"/>
<dbReference type="CDD" id="cd02440">
    <property type="entry name" value="AdoMet_MTases"/>
    <property type="match status" value="1"/>
</dbReference>
<keyword evidence="4" id="KW-0812">Transmembrane</keyword>
<evidence type="ECO:0000259" key="5">
    <source>
        <dbReference type="Pfam" id="PF08241"/>
    </source>
</evidence>
<accession>A0A955L9Z0</accession>
<dbReference type="PANTHER" id="PTHR13610:SF9">
    <property type="entry name" value="FI06469P"/>
    <property type="match status" value="1"/>
</dbReference>
<dbReference type="SUPFAM" id="SSF53335">
    <property type="entry name" value="S-adenosyl-L-methionine-dependent methyltransferases"/>
    <property type="match status" value="1"/>
</dbReference>
<gene>
    <name evidence="6" type="ORF">KC669_00730</name>
</gene>
<feature type="transmembrane region" description="Helical" evidence="4">
    <location>
        <begin position="6"/>
        <end position="26"/>
    </location>
</feature>
<dbReference type="InterPro" id="IPR029063">
    <property type="entry name" value="SAM-dependent_MTases_sf"/>
</dbReference>
<dbReference type="PANTHER" id="PTHR13610">
    <property type="entry name" value="METHYLTRANSFERASE DOMAIN-CONTAINING PROTEIN"/>
    <property type="match status" value="1"/>
</dbReference>
<dbReference type="InterPro" id="IPR013216">
    <property type="entry name" value="Methyltransf_11"/>
</dbReference>
<evidence type="ECO:0000256" key="3">
    <source>
        <dbReference type="ARBA" id="ARBA00022691"/>
    </source>
</evidence>
<keyword evidence="4" id="KW-1133">Transmembrane helix</keyword>
<evidence type="ECO:0000313" key="6">
    <source>
        <dbReference type="EMBL" id="MCA9386536.1"/>
    </source>
</evidence>
<reference evidence="6" key="2">
    <citation type="journal article" date="2021" name="Microbiome">
        <title>Successional dynamics and alternative stable states in a saline activated sludge microbial community over 9 years.</title>
        <authorList>
            <person name="Wang Y."/>
            <person name="Ye J."/>
            <person name="Ju F."/>
            <person name="Liu L."/>
            <person name="Boyd J.A."/>
            <person name="Deng Y."/>
            <person name="Parks D.H."/>
            <person name="Jiang X."/>
            <person name="Yin X."/>
            <person name="Woodcroft B.J."/>
            <person name="Tyson G.W."/>
            <person name="Hugenholtz P."/>
            <person name="Polz M.F."/>
            <person name="Zhang T."/>
        </authorList>
    </citation>
    <scope>NUCLEOTIDE SEQUENCE</scope>
    <source>
        <strain evidence="6">HKST-UBA09</strain>
    </source>
</reference>
<dbReference type="Pfam" id="PF08241">
    <property type="entry name" value="Methyltransf_11"/>
    <property type="match status" value="1"/>
</dbReference>
<evidence type="ECO:0000256" key="2">
    <source>
        <dbReference type="ARBA" id="ARBA00022679"/>
    </source>
</evidence>
<name>A0A955L9Z0_9BACT</name>
<sequence>MDSEILIIIALFIFIALWIFLAIYIMRGFFVDTPFYPSRLKQIDEAWAALELPSDGKNFVDLGSGDGRTVLWASQRGMKATGVELNPYLNLLARLRNVFNPKKDLVTFKNENFLKTDLKDYDIVYLYIYRSFMNKLKDKLFTELKPGSTIVSNVFGFDGIEPDETYKRFKIYRIK</sequence>
<evidence type="ECO:0000256" key="4">
    <source>
        <dbReference type="SAM" id="Phobius"/>
    </source>
</evidence>
<dbReference type="Gene3D" id="3.40.50.150">
    <property type="entry name" value="Vaccinia Virus protein VP39"/>
    <property type="match status" value="1"/>
</dbReference>
<keyword evidence="2" id="KW-0808">Transferase</keyword>
<protein>
    <submittedName>
        <fullName evidence="6">Class I SAM-dependent methyltransferase</fullName>
    </submittedName>
</protein>
<evidence type="ECO:0000313" key="7">
    <source>
        <dbReference type="Proteomes" id="UP000714915"/>
    </source>
</evidence>
<comment type="caution">
    <text evidence="6">The sequence shown here is derived from an EMBL/GenBank/DDBJ whole genome shotgun (WGS) entry which is preliminary data.</text>
</comment>
<keyword evidence="3" id="KW-0949">S-adenosyl-L-methionine</keyword>
<keyword evidence="4" id="KW-0472">Membrane</keyword>
<feature type="domain" description="Methyltransferase type 11" evidence="5">
    <location>
        <begin position="60"/>
        <end position="133"/>
    </location>
</feature>
<dbReference type="Proteomes" id="UP000714915">
    <property type="component" value="Unassembled WGS sequence"/>
</dbReference>
<keyword evidence="1 6" id="KW-0489">Methyltransferase</keyword>
<dbReference type="GO" id="GO:0016279">
    <property type="term" value="F:protein-lysine N-methyltransferase activity"/>
    <property type="evidence" value="ECO:0007669"/>
    <property type="project" value="InterPro"/>
</dbReference>
<evidence type="ECO:0000256" key="1">
    <source>
        <dbReference type="ARBA" id="ARBA00022603"/>
    </source>
</evidence>
<reference evidence="6" key="1">
    <citation type="submission" date="2020-04" db="EMBL/GenBank/DDBJ databases">
        <authorList>
            <person name="Zhang T."/>
        </authorList>
    </citation>
    <scope>NUCLEOTIDE SEQUENCE</scope>
    <source>
        <strain evidence="6">HKST-UBA09</strain>
    </source>
</reference>
<dbReference type="EMBL" id="JAGQLF010000005">
    <property type="protein sequence ID" value="MCA9386536.1"/>
    <property type="molecule type" value="Genomic_DNA"/>
</dbReference>
<dbReference type="AlphaFoldDB" id="A0A955L9Z0"/>
<dbReference type="InterPro" id="IPR026170">
    <property type="entry name" value="FAM173A/B"/>
</dbReference>
<organism evidence="6 7">
    <name type="scientific">Candidatus Dojkabacteria bacterium</name>
    <dbReference type="NCBI Taxonomy" id="2099670"/>
    <lineage>
        <taxon>Bacteria</taxon>
        <taxon>Candidatus Dojkabacteria</taxon>
    </lineage>
</organism>
<dbReference type="GO" id="GO:0032259">
    <property type="term" value="P:methylation"/>
    <property type="evidence" value="ECO:0007669"/>
    <property type="project" value="UniProtKB-KW"/>
</dbReference>